<organism evidence="2 3">
    <name type="scientific">Timema podura</name>
    <name type="common">Walking stick</name>
    <dbReference type="NCBI Taxonomy" id="61482"/>
    <lineage>
        <taxon>Eukaryota</taxon>
        <taxon>Metazoa</taxon>
        <taxon>Ecdysozoa</taxon>
        <taxon>Arthropoda</taxon>
        <taxon>Hexapoda</taxon>
        <taxon>Insecta</taxon>
        <taxon>Pterygota</taxon>
        <taxon>Neoptera</taxon>
        <taxon>Polyneoptera</taxon>
        <taxon>Phasmatodea</taxon>
        <taxon>Timematodea</taxon>
        <taxon>Timematoidea</taxon>
        <taxon>Timematidae</taxon>
        <taxon>Timema</taxon>
    </lineage>
</organism>
<keyword evidence="3" id="KW-1185">Reference proteome</keyword>
<evidence type="ECO:0000313" key="2">
    <source>
        <dbReference type="EMBL" id="CAG2054678.1"/>
    </source>
</evidence>
<name>A0ABN7NNG0_TIMPD</name>
<proteinExistence type="predicted"/>
<evidence type="ECO:0000256" key="1">
    <source>
        <dbReference type="SAM" id="MobiDB-lite"/>
    </source>
</evidence>
<dbReference type="EMBL" id="CAJPIN010001606">
    <property type="protein sequence ID" value="CAG2054678.1"/>
    <property type="molecule type" value="Genomic_DNA"/>
</dbReference>
<dbReference type="Proteomes" id="UP001153148">
    <property type="component" value="Unassembled WGS sequence"/>
</dbReference>
<feature type="region of interest" description="Disordered" evidence="1">
    <location>
        <begin position="286"/>
        <end position="307"/>
    </location>
</feature>
<accession>A0ABN7NNG0</accession>
<protein>
    <submittedName>
        <fullName evidence="2">Uncharacterized protein</fullName>
    </submittedName>
</protein>
<sequence length="381" mass="43567">MVFYLLYTETSPVLPTSTFPFQYRACQSGPARCVLPDDVMSSTPQMSRDLSRTLWMLQEYSINITIWGSISCSGWAESPRHELAQGGGPEMGWTLWDNEFNSRRVMTLSERWGPGLWVRAPGVLGRRFWVSPFVRHPWFAPLQNDASRFGAAVNIEPLTVSSGLRHCWANGSIQNYITNNFSPRVTELLRAKAKRQRGLESVNHKQVRLWKLPCLRQRTHKSNTHLTGFRSEGRLVASTHSPWTAHAQDTHEGSATDKQQWWRKGKNLNPNGVSLHGRNVRRLHPEEAKCSAPLPAELPPVAGRERSAESASSFHHYSSEELLIFVMLVQPPLREAYLRAGNSVVPRCKSELYRWVLPELTVEDMISQLSKLWKRENERKM</sequence>
<gene>
    <name evidence="2" type="ORF">TPAB3V08_LOCUS1699</name>
</gene>
<reference evidence="2" key="1">
    <citation type="submission" date="2021-03" db="EMBL/GenBank/DDBJ databases">
        <authorList>
            <person name="Tran Van P."/>
        </authorList>
    </citation>
    <scope>NUCLEOTIDE SEQUENCE</scope>
</reference>
<evidence type="ECO:0000313" key="3">
    <source>
        <dbReference type="Proteomes" id="UP001153148"/>
    </source>
</evidence>
<comment type="caution">
    <text evidence="2">The sequence shown here is derived from an EMBL/GenBank/DDBJ whole genome shotgun (WGS) entry which is preliminary data.</text>
</comment>